<dbReference type="InterPro" id="IPR018060">
    <property type="entry name" value="HTH_AraC"/>
</dbReference>
<sequence length="247" mass="28355">MISGASTAVAASRIPAKPSSAQDEDYSLFHASLSESLVLIQLLEERRWDAAEQKLRDLFAQWYAAEDMTGELALEMFYMLCMVYSYAASRQGRQPESVFGNESTKLAMRAAGSSLTELEQWAMGSLNNLRADQDGAFAVAVPHSNDIIQHIQQIVQQNLHEDVSLQLLSDKVNLHPKYVSWLYKNETGEGFNDYVHRLKMERAVHFLRNSRKKVYEIASNLGYQHTSYFIRVFKERFQMTPQQYRDQ</sequence>
<evidence type="ECO:0000256" key="3">
    <source>
        <dbReference type="ARBA" id="ARBA00023163"/>
    </source>
</evidence>
<proteinExistence type="predicted"/>
<dbReference type="PROSITE" id="PS00041">
    <property type="entry name" value="HTH_ARAC_FAMILY_1"/>
    <property type="match status" value="1"/>
</dbReference>
<evidence type="ECO:0000259" key="4">
    <source>
        <dbReference type="PROSITE" id="PS01124"/>
    </source>
</evidence>
<dbReference type="Gene3D" id="1.10.10.60">
    <property type="entry name" value="Homeodomain-like"/>
    <property type="match status" value="2"/>
</dbReference>
<feature type="domain" description="HTH araC/xylS-type" evidence="4">
    <location>
        <begin position="149"/>
        <end position="247"/>
    </location>
</feature>
<dbReference type="Proteomes" id="UP001165962">
    <property type="component" value="Unassembled WGS sequence"/>
</dbReference>
<dbReference type="PRINTS" id="PR00032">
    <property type="entry name" value="HTHARAC"/>
</dbReference>
<evidence type="ECO:0000256" key="2">
    <source>
        <dbReference type="ARBA" id="ARBA00023125"/>
    </source>
</evidence>
<gene>
    <name evidence="5" type="ORF">G9U52_03825</name>
</gene>
<comment type="caution">
    <text evidence="5">The sequence shown here is derived from an EMBL/GenBank/DDBJ whole genome shotgun (WGS) entry which is preliminary data.</text>
</comment>
<keyword evidence="6" id="KW-1185">Reference proteome</keyword>
<dbReference type="PANTHER" id="PTHR43280:SF10">
    <property type="entry name" value="REGULATORY PROTEIN POCR"/>
    <property type="match status" value="1"/>
</dbReference>
<keyword evidence="2" id="KW-0238">DNA-binding</keyword>
<evidence type="ECO:0000256" key="1">
    <source>
        <dbReference type="ARBA" id="ARBA00023015"/>
    </source>
</evidence>
<dbReference type="Pfam" id="PF12833">
    <property type="entry name" value="HTH_18"/>
    <property type="match status" value="1"/>
</dbReference>
<protein>
    <submittedName>
        <fullName evidence="5">Helix-turn-helix transcriptional regulator</fullName>
    </submittedName>
</protein>
<evidence type="ECO:0000313" key="5">
    <source>
        <dbReference type="EMBL" id="NHN28960.1"/>
    </source>
</evidence>
<organism evidence="5 6">
    <name type="scientific">Paenibacillus agricola</name>
    <dbReference type="NCBI Taxonomy" id="2716264"/>
    <lineage>
        <taxon>Bacteria</taxon>
        <taxon>Bacillati</taxon>
        <taxon>Bacillota</taxon>
        <taxon>Bacilli</taxon>
        <taxon>Bacillales</taxon>
        <taxon>Paenibacillaceae</taxon>
        <taxon>Paenibacillus</taxon>
    </lineage>
</organism>
<dbReference type="InterPro" id="IPR009057">
    <property type="entry name" value="Homeodomain-like_sf"/>
</dbReference>
<dbReference type="RefSeq" id="WP_166146336.1">
    <property type="nucleotide sequence ID" value="NZ_JAAOIW010000001.1"/>
</dbReference>
<keyword evidence="3" id="KW-0804">Transcription</keyword>
<dbReference type="SMART" id="SM00342">
    <property type="entry name" value="HTH_ARAC"/>
    <property type="match status" value="1"/>
</dbReference>
<name>A0ABX0J0H3_9BACL</name>
<dbReference type="InterPro" id="IPR020449">
    <property type="entry name" value="Tscrpt_reg_AraC-type_HTH"/>
</dbReference>
<dbReference type="SUPFAM" id="SSF46689">
    <property type="entry name" value="Homeodomain-like"/>
    <property type="match status" value="1"/>
</dbReference>
<evidence type="ECO:0000313" key="6">
    <source>
        <dbReference type="Proteomes" id="UP001165962"/>
    </source>
</evidence>
<dbReference type="PANTHER" id="PTHR43280">
    <property type="entry name" value="ARAC-FAMILY TRANSCRIPTIONAL REGULATOR"/>
    <property type="match status" value="1"/>
</dbReference>
<keyword evidence="1" id="KW-0805">Transcription regulation</keyword>
<dbReference type="PROSITE" id="PS01124">
    <property type="entry name" value="HTH_ARAC_FAMILY_2"/>
    <property type="match status" value="1"/>
</dbReference>
<dbReference type="EMBL" id="JAAOIW010000001">
    <property type="protein sequence ID" value="NHN28960.1"/>
    <property type="molecule type" value="Genomic_DNA"/>
</dbReference>
<accession>A0ABX0J0H3</accession>
<dbReference type="InterPro" id="IPR018062">
    <property type="entry name" value="HTH_AraC-typ_CS"/>
</dbReference>
<reference evidence="5" key="1">
    <citation type="submission" date="2020-03" db="EMBL/GenBank/DDBJ databases">
        <title>Draft sequencing of Paenibacilllus sp. S3N08.</title>
        <authorList>
            <person name="Kim D.-U."/>
        </authorList>
    </citation>
    <scope>NUCLEOTIDE SEQUENCE</scope>
    <source>
        <strain evidence="5">S3N08</strain>
    </source>
</reference>